<dbReference type="Proteomes" id="UP000515344">
    <property type="component" value="Chromosome"/>
</dbReference>
<keyword evidence="2" id="KW-1185">Reference proteome</keyword>
<organism evidence="1 2">
    <name type="scientific">Lacibacter sediminis</name>
    <dbReference type="NCBI Taxonomy" id="2760713"/>
    <lineage>
        <taxon>Bacteria</taxon>
        <taxon>Pseudomonadati</taxon>
        <taxon>Bacteroidota</taxon>
        <taxon>Chitinophagia</taxon>
        <taxon>Chitinophagales</taxon>
        <taxon>Chitinophagaceae</taxon>
        <taxon>Lacibacter</taxon>
    </lineage>
</organism>
<dbReference type="RefSeq" id="WP_182802194.1">
    <property type="nucleotide sequence ID" value="NZ_CP060007.1"/>
</dbReference>
<evidence type="ECO:0000313" key="2">
    <source>
        <dbReference type="Proteomes" id="UP000515344"/>
    </source>
</evidence>
<name>A0A7G5XEM9_9BACT</name>
<evidence type="ECO:0000313" key="1">
    <source>
        <dbReference type="EMBL" id="QNA43932.1"/>
    </source>
</evidence>
<evidence type="ECO:0008006" key="3">
    <source>
        <dbReference type="Google" id="ProtNLM"/>
    </source>
</evidence>
<accession>A0A7G5XEM9</accession>
<gene>
    <name evidence="1" type="ORF">H4075_17925</name>
</gene>
<proteinExistence type="predicted"/>
<dbReference type="InterPro" id="IPR019853">
    <property type="entry name" value="GldB-like"/>
</dbReference>
<dbReference type="AlphaFoldDB" id="A0A7G5XEM9"/>
<dbReference type="Pfam" id="PF25594">
    <property type="entry name" value="GldB_lipo"/>
    <property type="match status" value="1"/>
</dbReference>
<dbReference type="EMBL" id="CP060007">
    <property type="protein sequence ID" value="QNA43932.1"/>
    <property type="molecule type" value="Genomic_DNA"/>
</dbReference>
<sequence>MKNLITLFLIVSLVACNDETNAPDVSGIKVDLKVERFEQDFFAIDSNATKQGLSQLQQKYPTFLPLFINHVLGLGPVVDSNSLAFEGSKRFLHLNKPVYDESQKLYKNFSSTAEELIEGFRYVKHCFPSYQIPTIITTVGPMDALAPMSNNEPSPNYLGENFLAIGLQFYLGKDYAIYNDQGYISSIAPQYRSRRFSKEFIASDVFTLVIDDLYPDSSNRYPLIERFVEKGKRLYLLNQFLPNSNDTLLIGYTGKQLDWCKDNERSVYNFFIQQNLLYEIDPSRVQNFITDGPTTQGMPEQSPGNIGAFLGWEIVKSYMKKNPAVTLPQLMKTSNKTIFNESDYKPH</sequence>
<reference evidence="2" key="1">
    <citation type="submission" date="2020-08" db="EMBL/GenBank/DDBJ databases">
        <title>Lacibacter sp. S13-6-6 genome sequencing.</title>
        <authorList>
            <person name="Jin L."/>
        </authorList>
    </citation>
    <scope>NUCLEOTIDE SEQUENCE [LARGE SCALE GENOMIC DNA]</scope>
    <source>
        <strain evidence="2">S13-6-6</strain>
    </source>
</reference>
<dbReference type="KEGG" id="lacs:H4075_17925"/>
<dbReference type="PROSITE" id="PS51257">
    <property type="entry name" value="PROKAR_LIPOPROTEIN"/>
    <property type="match status" value="1"/>
</dbReference>
<protein>
    <recommendedName>
        <fullName evidence="3">Gliding motility protein</fullName>
    </recommendedName>
</protein>